<sequence>MGAGRGEGETVECGRASASVSILRPLRDEAMAVADPLGRGSDSVARRRWMRTDQLSMTGVPVRPGQTALADG</sequence>
<dbReference type="AlphaFoldDB" id="K0RY19"/>
<reference evidence="1 2" key="1">
    <citation type="journal article" date="2012" name="Genome Biol.">
        <title>Genome and low-iron response of an oceanic diatom adapted to chronic iron limitation.</title>
        <authorList>
            <person name="Lommer M."/>
            <person name="Specht M."/>
            <person name="Roy A.S."/>
            <person name="Kraemer L."/>
            <person name="Andreson R."/>
            <person name="Gutowska M.A."/>
            <person name="Wolf J."/>
            <person name="Bergner S.V."/>
            <person name="Schilhabel M.B."/>
            <person name="Klostermeier U.C."/>
            <person name="Beiko R.G."/>
            <person name="Rosenstiel P."/>
            <person name="Hippler M."/>
            <person name="Laroche J."/>
        </authorList>
    </citation>
    <scope>NUCLEOTIDE SEQUENCE [LARGE SCALE GENOMIC DNA]</scope>
    <source>
        <strain evidence="1 2">CCMP1005</strain>
    </source>
</reference>
<keyword evidence="2" id="KW-1185">Reference proteome</keyword>
<organism evidence="1 2">
    <name type="scientific">Thalassiosira oceanica</name>
    <name type="common">Marine diatom</name>
    <dbReference type="NCBI Taxonomy" id="159749"/>
    <lineage>
        <taxon>Eukaryota</taxon>
        <taxon>Sar</taxon>
        <taxon>Stramenopiles</taxon>
        <taxon>Ochrophyta</taxon>
        <taxon>Bacillariophyta</taxon>
        <taxon>Coscinodiscophyceae</taxon>
        <taxon>Thalassiosirophycidae</taxon>
        <taxon>Thalassiosirales</taxon>
        <taxon>Thalassiosiraceae</taxon>
        <taxon>Thalassiosira</taxon>
    </lineage>
</organism>
<evidence type="ECO:0000313" key="2">
    <source>
        <dbReference type="Proteomes" id="UP000266841"/>
    </source>
</evidence>
<protein>
    <submittedName>
        <fullName evidence="1">Uncharacterized protein</fullName>
    </submittedName>
</protein>
<name>K0RY19_THAOC</name>
<feature type="non-terminal residue" evidence="1">
    <location>
        <position position="72"/>
    </location>
</feature>
<proteinExistence type="predicted"/>
<comment type="caution">
    <text evidence="1">The sequence shown here is derived from an EMBL/GenBank/DDBJ whole genome shotgun (WGS) entry which is preliminary data.</text>
</comment>
<evidence type="ECO:0000313" key="1">
    <source>
        <dbReference type="EMBL" id="EJK57915.1"/>
    </source>
</evidence>
<dbReference type="EMBL" id="AGNL01026709">
    <property type="protein sequence ID" value="EJK57915.1"/>
    <property type="molecule type" value="Genomic_DNA"/>
</dbReference>
<accession>K0RY19</accession>
<dbReference type="Proteomes" id="UP000266841">
    <property type="component" value="Unassembled WGS sequence"/>
</dbReference>
<gene>
    <name evidence="1" type="ORF">THAOC_22001</name>
</gene>